<feature type="domain" description="C2H2-type" evidence="11">
    <location>
        <begin position="30"/>
        <end position="54"/>
    </location>
</feature>
<dbReference type="Gene3D" id="3.30.160.60">
    <property type="entry name" value="Classic Zinc Finger"/>
    <property type="match status" value="2"/>
</dbReference>
<evidence type="ECO:0000256" key="4">
    <source>
        <dbReference type="ARBA" id="ARBA00022771"/>
    </source>
</evidence>
<evidence type="ECO:0000256" key="9">
    <source>
        <dbReference type="PROSITE-ProRule" id="PRU00042"/>
    </source>
</evidence>
<dbReference type="OrthoDB" id="6077919at2759"/>
<feature type="domain" description="C2H2-type" evidence="11">
    <location>
        <begin position="2"/>
        <end position="29"/>
    </location>
</feature>
<dbReference type="Proteomes" id="UP000724874">
    <property type="component" value="Unassembled WGS sequence"/>
</dbReference>
<dbReference type="FunFam" id="3.30.160.60:FF:000761">
    <property type="entry name" value="Zinc finger protein 449"/>
    <property type="match status" value="1"/>
</dbReference>
<keyword evidence="6" id="KW-0805">Transcription regulation</keyword>
<evidence type="ECO:0000256" key="10">
    <source>
        <dbReference type="SAM" id="MobiDB-lite"/>
    </source>
</evidence>
<evidence type="ECO:0000256" key="1">
    <source>
        <dbReference type="ARBA" id="ARBA00006991"/>
    </source>
</evidence>
<dbReference type="FunFam" id="3.30.160.60:FF:000125">
    <property type="entry name" value="Putative zinc finger protein 143"/>
    <property type="match status" value="1"/>
</dbReference>
<comment type="caution">
    <text evidence="12">The sequence shown here is derived from an EMBL/GenBank/DDBJ whole genome shotgun (WGS) entry which is preliminary data.</text>
</comment>
<feature type="compositionally biased region" description="Polar residues" evidence="10">
    <location>
        <begin position="89"/>
        <end position="98"/>
    </location>
</feature>
<keyword evidence="5" id="KW-0862">Zinc</keyword>
<dbReference type="GO" id="GO:0005634">
    <property type="term" value="C:nucleus"/>
    <property type="evidence" value="ECO:0007669"/>
    <property type="project" value="UniProtKB-ARBA"/>
</dbReference>
<keyword evidence="3" id="KW-0677">Repeat</keyword>
<feature type="region of interest" description="Disordered" evidence="10">
    <location>
        <begin position="89"/>
        <end position="141"/>
    </location>
</feature>
<proteinExistence type="inferred from homology"/>
<dbReference type="InterPro" id="IPR036236">
    <property type="entry name" value="Znf_C2H2_sf"/>
</dbReference>
<dbReference type="AlphaFoldDB" id="A0A9P5TKD6"/>
<dbReference type="GO" id="GO:0008270">
    <property type="term" value="F:zinc ion binding"/>
    <property type="evidence" value="ECO:0007669"/>
    <property type="project" value="UniProtKB-KW"/>
</dbReference>
<dbReference type="GO" id="GO:0000978">
    <property type="term" value="F:RNA polymerase II cis-regulatory region sequence-specific DNA binding"/>
    <property type="evidence" value="ECO:0007669"/>
    <property type="project" value="UniProtKB-ARBA"/>
</dbReference>
<evidence type="ECO:0000313" key="12">
    <source>
        <dbReference type="EMBL" id="KAF8885553.1"/>
    </source>
</evidence>
<dbReference type="PROSITE" id="PS50157">
    <property type="entry name" value="ZINC_FINGER_C2H2_2"/>
    <property type="match status" value="2"/>
</dbReference>
<evidence type="ECO:0000256" key="3">
    <source>
        <dbReference type="ARBA" id="ARBA00022737"/>
    </source>
</evidence>
<evidence type="ECO:0000256" key="2">
    <source>
        <dbReference type="ARBA" id="ARBA00022723"/>
    </source>
</evidence>
<evidence type="ECO:0000256" key="5">
    <source>
        <dbReference type="ARBA" id="ARBA00022833"/>
    </source>
</evidence>
<dbReference type="GO" id="GO:0000981">
    <property type="term" value="F:DNA-binding transcription factor activity, RNA polymerase II-specific"/>
    <property type="evidence" value="ECO:0007669"/>
    <property type="project" value="TreeGrafter"/>
</dbReference>
<keyword evidence="7" id="KW-0804">Transcription</keyword>
<gene>
    <name evidence="12" type="ORF">CPB84DRAFT_1788270</name>
</gene>
<protein>
    <recommendedName>
        <fullName evidence="11">C2H2-type domain-containing protein</fullName>
    </recommendedName>
</protein>
<feature type="region of interest" description="Disordered" evidence="10">
    <location>
        <begin position="1"/>
        <end position="22"/>
    </location>
</feature>
<dbReference type="InterPro" id="IPR050329">
    <property type="entry name" value="GLI_C2H2-zinc-finger"/>
</dbReference>
<dbReference type="PROSITE" id="PS00028">
    <property type="entry name" value="ZINC_FINGER_C2H2_1"/>
    <property type="match status" value="2"/>
</dbReference>
<sequence>MHRCPECQKEFPRPSGLKTHMNTHTKEKPFPCTYPGCSRTFSVVSNAKRHMRTHGLGVSEDGDQSSIPYVVGFEEPMVAGLSDAAVSNADSINGSNQPFRLKWIPSSERGRPEMSRSAPRVDSGTSDFASSRMRGWSADEG</sequence>
<dbReference type="Pfam" id="PF00096">
    <property type="entry name" value="zf-C2H2"/>
    <property type="match status" value="2"/>
</dbReference>
<evidence type="ECO:0000313" key="13">
    <source>
        <dbReference type="Proteomes" id="UP000724874"/>
    </source>
</evidence>
<feature type="compositionally biased region" description="Basic and acidic residues" evidence="10">
    <location>
        <begin position="1"/>
        <end position="12"/>
    </location>
</feature>
<dbReference type="PANTHER" id="PTHR19818:SF139">
    <property type="entry name" value="PAIR-RULE PROTEIN ODD-PAIRED"/>
    <property type="match status" value="1"/>
</dbReference>
<dbReference type="GO" id="GO:0045944">
    <property type="term" value="P:positive regulation of transcription by RNA polymerase II"/>
    <property type="evidence" value="ECO:0007669"/>
    <property type="project" value="UniProtKB-ARBA"/>
</dbReference>
<evidence type="ECO:0000256" key="6">
    <source>
        <dbReference type="ARBA" id="ARBA00023015"/>
    </source>
</evidence>
<keyword evidence="2" id="KW-0479">Metal-binding</keyword>
<reference evidence="12" key="1">
    <citation type="submission" date="2020-11" db="EMBL/GenBank/DDBJ databases">
        <authorList>
            <consortium name="DOE Joint Genome Institute"/>
            <person name="Ahrendt S."/>
            <person name="Riley R."/>
            <person name="Andreopoulos W."/>
            <person name="LaButti K."/>
            <person name="Pangilinan J."/>
            <person name="Ruiz-duenas F.J."/>
            <person name="Barrasa J.M."/>
            <person name="Sanchez-Garcia M."/>
            <person name="Camarero S."/>
            <person name="Miyauchi S."/>
            <person name="Serrano A."/>
            <person name="Linde D."/>
            <person name="Babiker R."/>
            <person name="Drula E."/>
            <person name="Ayuso-Fernandez I."/>
            <person name="Pacheco R."/>
            <person name="Padilla G."/>
            <person name="Ferreira P."/>
            <person name="Barriuso J."/>
            <person name="Kellner H."/>
            <person name="Castanera R."/>
            <person name="Alfaro M."/>
            <person name="Ramirez L."/>
            <person name="Pisabarro A.G."/>
            <person name="Kuo A."/>
            <person name="Tritt A."/>
            <person name="Lipzen A."/>
            <person name="He G."/>
            <person name="Yan M."/>
            <person name="Ng V."/>
            <person name="Cullen D."/>
            <person name="Martin F."/>
            <person name="Rosso M.-N."/>
            <person name="Henrissat B."/>
            <person name="Hibbett D."/>
            <person name="Martinez A.T."/>
            <person name="Grigoriev I.V."/>
        </authorList>
    </citation>
    <scope>NUCLEOTIDE SEQUENCE</scope>
    <source>
        <strain evidence="12">AH 44721</strain>
    </source>
</reference>
<dbReference type="SUPFAM" id="SSF57667">
    <property type="entry name" value="beta-beta-alpha zinc fingers"/>
    <property type="match status" value="1"/>
</dbReference>
<name>A0A9P5TKD6_GYMJU</name>
<evidence type="ECO:0000259" key="11">
    <source>
        <dbReference type="PROSITE" id="PS50157"/>
    </source>
</evidence>
<dbReference type="PANTHER" id="PTHR19818">
    <property type="entry name" value="ZINC FINGER PROTEIN ZIC AND GLI"/>
    <property type="match status" value="1"/>
</dbReference>
<dbReference type="SMART" id="SM00355">
    <property type="entry name" value="ZnF_C2H2"/>
    <property type="match status" value="2"/>
</dbReference>
<comment type="similarity">
    <text evidence="1">Belongs to the krueppel C2H2-type zinc-finger protein family.</text>
</comment>
<organism evidence="12 13">
    <name type="scientific">Gymnopilus junonius</name>
    <name type="common">Spectacular rustgill mushroom</name>
    <name type="synonym">Gymnopilus spectabilis subsp. junonius</name>
    <dbReference type="NCBI Taxonomy" id="109634"/>
    <lineage>
        <taxon>Eukaryota</taxon>
        <taxon>Fungi</taxon>
        <taxon>Dikarya</taxon>
        <taxon>Basidiomycota</taxon>
        <taxon>Agaricomycotina</taxon>
        <taxon>Agaricomycetes</taxon>
        <taxon>Agaricomycetidae</taxon>
        <taxon>Agaricales</taxon>
        <taxon>Agaricineae</taxon>
        <taxon>Hymenogastraceae</taxon>
        <taxon>Gymnopilus</taxon>
    </lineage>
</organism>
<accession>A0A9P5TKD6</accession>
<keyword evidence="4 9" id="KW-0863">Zinc-finger</keyword>
<dbReference type="InterPro" id="IPR013087">
    <property type="entry name" value="Znf_C2H2_type"/>
</dbReference>
<dbReference type="EMBL" id="JADNYJ010000101">
    <property type="protein sequence ID" value="KAF8885553.1"/>
    <property type="molecule type" value="Genomic_DNA"/>
</dbReference>
<evidence type="ECO:0000256" key="8">
    <source>
        <dbReference type="ARBA" id="ARBA00023242"/>
    </source>
</evidence>
<evidence type="ECO:0000256" key="7">
    <source>
        <dbReference type="ARBA" id="ARBA00023163"/>
    </source>
</evidence>
<keyword evidence="8" id="KW-0539">Nucleus</keyword>
<keyword evidence="13" id="KW-1185">Reference proteome</keyword>